<dbReference type="PRINTS" id="PR00385">
    <property type="entry name" value="P450"/>
</dbReference>
<name>A0ABP4FN99_9ACTN</name>
<dbReference type="InterPro" id="IPR002397">
    <property type="entry name" value="Cyt_P450_B"/>
</dbReference>
<dbReference type="SUPFAM" id="SSF48264">
    <property type="entry name" value="Cytochrome P450"/>
    <property type="match status" value="1"/>
</dbReference>
<accession>A0ABP4FN99</accession>
<evidence type="ECO:0000313" key="3">
    <source>
        <dbReference type="EMBL" id="GAA1192823.1"/>
    </source>
</evidence>
<evidence type="ECO:0000256" key="1">
    <source>
        <dbReference type="ARBA" id="ARBA00010617"/>
    </source>
</evidence>
<dbReference type="Proteomes" id="UP001501371">
    <property type="component" value="Unassembled WGS sequence"/>
</dbReference>
<keyword evidence="2" id="KW-0479">Metal-binding</keyword>
<evidence type="ECO:0000256" key="2">
    <source>
        <dbReference type="RuleBase" id="RU000461"/>
    </source>
</evidence>
<evidence type="ECO:0000313" key="4">
    <source>
        <dbReference type="Proteomes" id="UP001501371"/>
    </source>
</evidence>
<dbReference type="Gene3D" id="1.10.630.10">
    <property type="entry name" value="Cytochrome P450"/>
    <property type="match status" value="1"/>
</dbReference>
<keyword evidence="2" id="KW-0408">Iron</keyword>
<proteinExistence type="inferred from homology"/>
<dbReference type="PANTHER" id="PTHR46696:SF1">
    <property type="entry name" value="CYTOCHROME P450 YJIB-RELATED"/>
    <property type="match status" value="1"/>
</dbReference>
<dbReference type="InterPro" id="IPR001128">
    <property type="entry name" value="Cyt_P450"/>
</dbReference>
<gene>
    <name evidence="3" type="ORF">GCM10009654_57620</name>
</gene>
<dbReference type="RefSeq" id="WP_344282873.1">
    <property type="nucleotide sequence ID" value="NZ_BAAAKV010000068.1"/>
</dbReference>
<reference evidence="4" key="1">
    <citation type="journal article" date="2019" name="Int. J. Syst. Evol. Microbiol.">
        <title>The Global Catalogue of Microorganisms (GCM) 10K type strain sequencing project: providing services to taxonomists for standard genome sequencing and annotation.</title>
        <authorList>
            <consortium name="The Broad Institute Genomics Platform"/>
            <consortium name="The Broad Institute Genome Sequencing Center for Infectious Disease"/>
            <person name="Wu L."/>
            <person name="Ma J."/>
        </authorList>
    </citation>
    <scope>NUCLEOTIDE SEQUENCE [LARGE SCALE GENOMIC DNA]</scope>
    <source>
        <strain evidence="4">JCM 12696</strain>
    </source>
</reference>
<dbReference type="EMBL" id="BAAAKV010000068">
    <property type="protein sequence ID" value="GAA1192823.1"/>
    <property type="molecule type" value="Genomic_DNA"/>
</dbReference>
<protein>
    <submittedName>
        <fullName evidence="3">Cytochrome P450</fullName>
    </submittedName>
</protein>
<keyword evidence="2" id="KW-0503">Monooxygenase</keyword>
<comment type="similarity">
    <text evidence="1 2">Belongs to the cytochrome P450 family.</text>
</comment>
<dbReference type="PROSITE" id="PS00086">
    <property type="entry name" value="CYTOCHROME_P450"/>
    <property type="match status" value="1"/>
</dbReference>
<comment type="caution">
    <text evidence="3">The sequence shown here is derived from an EMBL/GenBank/DDBJ whole genome shotgun (WGS) entry which is preliminary data.</text>
</comment>
<dbReference type="PANTHER" id="PTHR46696">
    <property type="entry name" value="P450, PUTATIVE (EUROFUNG)-RELATED"/>
    <property type="match status" value="1"/>
</dbReference>
<dbReference type="InterPro" id="IPR036396">
    <property type="entry name" value="Cyt_P450_sf"/>
</dbReference>
<dbReference type="PRINTS" id="PR00359">
    <property type="entry name" value="BP450"/>
</dbReference>
<keyword evidence="2" id="KW-0349">Heme</keyword>
<keyword evidence="2" id="KW-0560">Oxidoreductase</keyword>
<dbReference type="CDD" id="cd11029">
    <property type="entry name" value="CYP107-like"/>
    <property type="match status" value="1"/>
</dbReference>
<dbReference type="InterPro" id="IPR017972">
    <property type="entry name" value="Cyt_P450_CS"/>
</dbReference>
<sequence>MDHTPPVALDPFGADIPAETERLRALGPVVPVTLPGGIPAHAITSYDLLRRLILDHRVSKDPRQHWTLWPQAISRPEWAWILSWVGVRNMLNSYASDHTRLRKLVAPSFTAKRTEQIRPLIEATTTRLLDALAATPAGEVVDLRAGLAYPLPMEVICELVGISGALRDDFADLVARIMDTTLSDEEALKTHTQINTLLAAVIEHKRAHPGKDLTTELIAVRDTDGDRLSTEELTHTLLLTYGAGFETTVHLITNTIYALLTHPKQLQRLRNGDITWDQTITETLRWAPSIANLPLRYAAEDIVAGGVTIPAGSAILTTLAAANRDPERFGPTAHTFRPGRDNAADHLAFGIGVHRCPGAPLAQLEAGHALPALFDRFPHMRLAPHRLHHVPSFIAHGWATIPVTLT</sequence>
<dbReference type="Pfam" id="PF00067">
    <property type="entry name" value="p450"/>
    <property type="match status" value="2"/>
</dbReference>
<organism evidence="3 4">
    <name type="scientific">Streptomyces hebeiensis</name>
    <dbReference type="NCBI Taxonomy" id="229486"/>
    <lineage>
        <taxon>Bacteria</taxon>
        <taxon>Bacillati</taxon>
        <taxon>Actinomycetota</taxon>
        <taxon>Actinomycetes</taxon>
        <taxon>Kitasatosporales</taxon>
        <taxon>Streptomycetaceae</taxon>
        <taxon>Streptomyces</taxon>
    </lineage>
</organism>
<keyword evidence="4" id="KW-1185">Reference proteome</keyword>